<dbReference type="AlphaFoldDB" id="A0A656AFQ1"/>
<evidence type="ECO:0000313" key="2">
    <source>
        <dbReference type="Proteomes" id="UP000041770"/>
    </source>
</evidence>
<accession>A0A656AFQ1</accession>
<reference evidence="1 2" key="1">
    <citation type="submission" date="2015-07" db="EMBL/GenBank/DDBJ databases">
        <authorList>
            <consortium name="Pathogen Informatics"/>
        </authorList>
    </citation>
    <scope>NUCLEOTIDE SEQUENCE [LARGE SCALE GENOMIC DNA]</scope>
    <source>
        <strain evidence="1 2">A316</strain>
    </source>
</reference>
<proteinExistence type="predicted"/>
<name>A0A656AFQ1_VIBCL</name>
<sequence length="77" mass="8771">MIALGRAWIRSALNAREENDMGWIPEYSKNNVGRIIAGVDFITSRFTRYGSFHCSLGINRTFRFSSLFLLISLLLVS</sequence>
<protein>
    <submittedName>
        <fullName evidence="1">Uncharacterized protein</fullName>
    </submittedName>
</protein>
<dbReference type="Proteomes" id="UP000041770">
    <property type="component" value="Unassembled WGS sequence"/>
</dbReference>
<organism evidence="1 2">
    <name type="scientific">Vibrio cholerae</name>
    <dbReference type="NCBI Taxonomy" id="666"/>
    <lineage>
        <taxon>Bacteria</taxon>
        <taxon>Pseudomonadati</taxon>
        <taxon>Pseudomonadota</taxon>
        <taxon>Gammaproteobacteria</taxon>
        <taxon>Vibrionales</taxon>
        <taxon>Vibrionaceae</taxon>
        <taxon>Vibrio</taxon>
    </lineage>
</organism>
<dbReference type="EMBL" id="CWQY01000028">
    <property type="protein sequence ID" value="CSD11496.1"/>
    <property type="molecule type" value="Genomic_DNA"/>
</dbReference>
<evidence type="ECO:0000313" key="1">
    <source>
        <dbReference type="EMBL" id="CSD11496.1"/>
    </source>
</evidence>
<gene>
    <name evidence="1" type="ORF">ERS013200_03219</name>
</gene>